<feature type="compositionally biased region" description="Low complexity" evidence="1">
    <location>
        <begin position="137"/>
        <end position="155"/>
    </location>
</feature>
<feature type="region of interest" description="Disordered" evidence="1">
    <location>
        <begin position="137"/>
        <end position="180"/>
    </location>
</feature>
<gene>
    <name evidence="2" type="ORF">PG986_010395</name>
</gene>
<dbReference type="RefSeq" id="XP_066696108.1">
    <property type="nucleotide sequence ID" value="XM_066846617.1"/>
</dbReference>
<reference evidence="2 3" key="1">
    <citation type="submission" date="2023-01" db="EMBL/GenBank/DDBJ databases">
        <title>Analysis of 21 Apiospora genomes using comparative genomics revels a genus with tremendous synthesis potential of carbohydrate active enzymes and secondary metabolites.</title>
        <authorList>
            <person name="Sorensen T."/>
        </authorList>
    </citation>
    <scope>NUCLEOTIDE SEQUENCE [LARGE SCALE GENOMIC DNA]</scope>
    <source>
        <strain evidence="2 3">CBS 24483</strain>
    </source>
</reference>
<proteinExistence type="predicted"/>
<accession>A0ABR1Q2U0</accession>
<comment type="caution">
    <text evidence="2">The sequence shown here is derived from an EMBL/GenBank/DDBJ whole genome shotgun (WGS) entry which is preliminary data.</text>
</comment>
<sequence>MFGRSETDARLWMVICCEARPKKRVKRFFNTQQTRALRDSPERPNVDFKVYIEKSVIPLARSVAQLPASLIRGFAHNNELCGAPLWLFNPETSSARQVTLGGVLKVTTDGINQYFGMTAGHAVDEHEDRITRIKMGAESASSGAESSGSETASSPGEEDLQIGSQIDPPRNQERENPWESNSVILTIDKATANPETGAYYDWALVDFGNLPNHMDVYNEGARRVDGQRLLPLVPSIQDIEDAQVSAVVVMSSEGPKPGTISFFPSKLLLGPGRAFVDTYIVHLDGPYGKGNTMSAQV</sequence>
<organism evidence="2 3">
    <name type="scientific">Apiospora aurea</name>
    <dbReference type="NCBI Taxonomy" id="335848"/>
    <lineage>
        <taxon>Eukaryota</taxon>
        <taxon>Fungi</taxon>
        <taxon>Dikarya</taxon>
        <taxon>Ascomycota</taxon>
        <taxon>Pezizomycotina</taxon>
        <taxon>Sordariomycetes</taxon>
        <taxon>Xylariomycetidae</taxon>
        <taxon>Amphisphaeriales</taxon>
        <taxon>Apiosporaceae</taxon>
        <taxon>Apiospora</taxon>
    </lineage>
</organism>
<evidence type="ECO:0000313" key="2">
    <source>
        <dbReference type="EMBL" id="KAK7946074.1"/>
    </source>
</evidence>
<protein>
    <submittedName>
        <fullName evidence="2">Uncharacterized protein</fullName>
    </submittedName>
</protein>
<evidence type="ECO:0000256" key="1">
    <source>
        <dbReference type="SAM" id="MobiDB-lite"/>
    </source>
</evidence>
<keyword evidence="3" id="KW-1185">Reference proteome</keyword>
<dbReference type="GeneID" id="92079679"/>
<dbReference type="EMBL" id="JAQQWE010000007">
    <property type="protein sequence ID" value="KAK7946074.1"/>
    <property type="molecule type" value="Genomic_DNA"/>
</dbReference>
<name>A0ABR1Q2U0_9PEZI</name>
<evidence type="ECO:0000313" key="3">
    <source>
        <dbReference type="Proteomes" id="UP001391051"/>
    </source>
</evidence>
<dbReference type="Proteomes" id="UP001391051">
    <property type="component" value="Unassembled WGS sequence"/>
</dbReference>